<sequence>MANLQSDSSIKKLAGKVAVVTGGASGIGEATARHFAENGARAVVIADIQPEKGRAVAQSIGPHICSYFQCDVSDEDQVKSMVDWTVQTYGGLDVFFSNAGTISSSSEQTILDLDLTQYDKVMQVNVRGMAACVKHAAGKMIELGTRGSIVCTASVMAERGAGFHTDYGVSKHAVLGLMRSASVQLGPHGIRVNCVSPSAVPTLLGEKMGLGTAGDVETLLGPFISLKGAALTLEDVAAAVVFLASGESGFVTGHNLVVDGGLTGLPS</sequence>
<evidence type="ECO:0000313" key="4">
    <source>
        <dbReference type="Proteomes" id="UP001632038"/>
    </source>
</evidence>
<name>A0ABD3DG74_9LAMI</name>
<dbReference type="PANTHER" id="PTHR42820:SF21">
    <property type="entry name" value="SHORT-CHAIN DEHYDROGENASE REDUCTASE 3B-LIKE"/>
    <property type="match status" value="1"/>
</dbReference>
<accession>A0ABD3DG74</accession>
<dbReference type="PANTHER" id="PTHR42820">
    <property type="entry name" value="SHORT-CHAIN DEHYDROGENASE REDUCTASE"/>
    <property type="match status" value="1"/>
</dbReference>
<dbReference type="EMBL" id="JAVIJP010000017">
    <property type="protein sequence ID" value="KAL3640621.1"/>
    <property type="molecule type" value="Genomic_DNA"/>
</dbReference>
<dbReference type="PRINTS" id="PR00081">
    <property type="entry name" value="GDHRDH"/>
</dbReference>
<protein>
    <submittedName>
        <fullName evidence="3">(+)-cis,trans-nepetalactol synthase neps1</fullName>
    </submittedName>
</protein>
<comment type="similarity">
    <text evidence="1">Belongs to the short-chain dehydrogenases/reductases (SDR) family.</text>
</comment>
<dbReference type="SUPFAM" id="SSF51735">
    <property type="entry name" value="NAD(P)-binding Rossmann-fold domains"/>
    <property type="match status" value="1"/>
</dbReference>
<reference evidence="4" key="1">
    <citation type="journal article" date="2024" name="IScience">
        <title>Strigolactones Initiate the Formation of Haustorium-like Structures in Castilleja.</title>
        <authorList>
            <person name="Buerger M."/>
            <person name="Peterson D."/>
            <person name="Chory J."/>
        </authorList>
    </citation>
    <scope>NUCLEOTIDE SEQUENCE [LARGE SCALE GENOMIC DNA]</scope>
</reference>
<dbReference type="Pfam" id="PF13561">
    <property type="entry name" value="adh_short_C2"/>
    <property type="match status" value="1"/>
</dbReference>
<dbReference type="InterPro" id="IPR020904">
    <property type="entry name" value="Sc_DH/Rdtase_CS"/>
</dbReference>
<evidence type="ECO:0000256" key="1">
    <source>
        <dbReference type="ARBA" id="ARBA00006484"/>
    </source>
</evidence>
<organism evidence="3 4">
    <name type="scientific">Castilleja foliolosa</name>
    <dbReference type="NCBI Taxonomy" id="1961234"/>
    <lineage>
        <taxon>Eukaryota</taxon>
        <taxon>Viridiplantae</taxon>
        <taxon>Streptophyta</taxon>
        <taxon>Embryophyta</taxon>
        <taxon>Tracheophyta</taxon>
        <taxon>Spermatophyta</taxon>
        <taxon>Magnoliopsida</taxon>
        <taxon>eudicotyledons</taxon>
        <taxon>Gunneridae</taxon>
        <taxon>Pentapetalae</taxon>
        <taxon>asterids</taxon>
        <taxon>lamiids</taxon>
        <taxon>Lamiales</taxon>
        <taxon>Orobanchaceae</taxon>
        <taxon>Pedicularideae</taxon>
        <taxon>Castillejinae</taxon>
        <taxon>Castilleja</taxon>
    </lineage>
</organism>
<dbReference type="FunFam" id="3.40.50.720:FF:000084">
    <property type="entry name" value="Short-chain dehydrogenase reductase"/>
    <property type="match status" value="1"/>
</dbReference>
<dbReference type="Gene3D" id="3.40.50.720">
    <property type="entry name" value="NAD(P)-binding Rossmann-like Domain"/>
    <property type="match status" value="1"/>
</dbReference>
<dbReference type="PRINTS" id="PR00080">
    <property type="entry name" value="SDRFAMILY"/>
</dbReference>
<evidence type="ECO:0000256" key="2">
    <source>
        <dbReference type="ARBA" id="ARBA00023027"/>
    </source>
</evidence>
<dbReference type="AlphaFoldDB" id="A0ABD3DG74"/>
<dbReference type="InterPro" id="IPR036291">
    <property type="entry name" value="NAD(P)-bd_dom_sf"/>
</dbReference>
<keyword evidence="4" id="KW-1185">Reference proteome</keyword>
<dbReference type="InterPro" id="IPR002347">
    <property type="entry name" value="SDR_fam"/>
</dbReference>
<comment type="caution">
    <text evidence="3">The sequence shown here is derived from an EMBL/GenBank/DDBJ whole genome shotgun (WGS) entry which is preliminary data.</text>
</comment>
<gene>
    <name evidence="3" type="primary">NEPS1</name>
    <name evidence="3" type="ORF">CASFOL_015589</name>
</gene>
<keyword evidence="2" id="KW-0520">NAD</keyword>
<dbReference type="Proteomes" id="UP001632038">
    <property type="component" value="Unassembled WGS sequence"/>
</dbReference>
<proteinExistence type="inferred from homology"/>
<evidence type="ECO:0000313" key="3">
    <source>
        <dbReference type="EMBL" id="KAL3640621.1"/>
    </source>
</evidence>
<dbReference type="GO" id="GO:0016616">
    <property type="term" value="F:oxidoreductase activity, acting on the CH-OH group of donors, NAD or NADP as acceptor"/>
    <property type="evidence" value="ECO:0007669"/>
    <property type="project" value="UniProtKB-ARBA"/>
</dbReference>
<dbReference type="PROSITE" id="PS00061">
    <property type="entry name" value="ADH_SHORT"/>
    <property type="match status" value="1"/>
</dbReference>